<evidence type="ECO:0000313" key="1">
    <source>
        <dbReference type="EMBL" id="PNQ73081.1"/>
    </source>
</evidence>
<dbReference type="AlphaFoldDB" id="A0A2K1DYI6"/>
<evidence type="ECO:0000313" key="2">
    <source>
        <dbReference type="Proteomes" id="UP000236641"/>
    </source>
</evidence>
<evidence type="ECO:0008006" key="3">
    <source>
        <dbReference type="Google" id="ProtNLM"/>
    </source>
</evidence>
<name>A0A2K1DYI6_9FLAO</name>
<dbReference type="Proteomes" id="UP000236641">
    <property type="component" value="Unassembled WGS sequence"/>
</dbReference>
<reference evidence="1 2" key="1">
    <citation type="submission" date="2018-01" db="EMBL/GenBank/DDBJ databases">
        <title>The draft genome of Hanstruepera neustonica JCM19743.</title>
        <authorList>
            <person name="He R.-H."/>
            <person name="Du Z.-J."/>
        </authorList>
    </citation>
    <scope>NUCLEOTIDE SEQUENCE [LARGE SCALE GENOMIC DNA]</scope>
    <source>
        <strain evidence="1 2">JCM19743</strain>
    </source>
</reference>
<accession>A0A2K1DYI6</accession>
<dbReference type="OrthoDB" id="9765957at2"/>
<organism evidence="1 2">
    <name type="scientific">Hanstruepera neustonica</name>
    <dbReference type="NCBI Taxonomy" id="1445657"/>
    <lineage>
        <taxon>Bacteria</taxon>
        <taxon>Pseudomonadati</taxon>
        <taxon>Bacteroidota</taxon>
        <taxon>Flavobacteriia</taxon>
        <taxon>Flavobacteriales</taxon>
        <taxon>Flavobacteriaceae</taxon>
        <taxon>Hanstruepera</taxon>
    </lineage>
</organism>
<proteinExistence type="predicted"/>
<comment type="caution">
    <text evidence="1">The sequence shown here is derived from an EMBL/GenBank/DDBJ whole genome shotgun (WGS) entry which is preliminary data.</text>
</comment>
<sequence>MKKLLLMLGAVALFNCSSDDNIIQNPPVDQTRYNPDLTIVENLDNGVAVLDITAELGVEALYGIEYGGGYIFHVDEADGKLMVATDYSSIGQTSWGDHFDLTNSAEIGAGRDNTQQIVDGNLADNSGVPNGLEFGSDDYAFKIVWDLEYAGYDDWFVPSKGAMEAIFDNVHMRGMGNFDEAQFYWTSTKEGYQPYVMTFNPNTFNGDCFLGTCFASNAVVIVRTF</sequence>
<keyword evidence="2" id="KW-1185">Reference proteome</keyword>
<dbReference type="RefSeq" id="WP_103052121.1">
    <property type="nucleotide sequence ID" value="NZ_POWF01000004.1"/>
</dbReference>
<protein>
    <recommendedName>
        <fullName evidence="3">DUF1566 domain-containing protein</fullName>
    </recommendedName>
</protein>
<dbReference type="EMBL" id="POWF01000004">
    <property type="protein sequence ID" value="PNQ73081.1"/>
    <property type="molecule type" value="Genomic_DNA"/>
</dbReference>
<gene>
    <name evidence="1" type="ORF">C1T31_08810</name>
</gene>